<accession>A0A6G6GQ59</accession>
<dbReference type="KEGG" id="mgel:G5B37_09815"/>
<keyword evidence="2" id="KW-1185">Reference proteome</keyword>
<dbReference type="RefSeq" id="WP_164679863.1">
    <property type="nucleotide sequence ID" value="NZ_CP049057.1"/>
</dbReference>
<name>A0A6G6GQ59_9FLAO</name>
<dbReference type="EMBL" id="CP049057">
    <property type="protein sequence ID" value="QIE59851.1"/>
    <property type="molecule type" value="Genomic_DNA"/>
</dbReference>
<gene>
    <name evidence="1" type="ORF">G5B37_09815</name>
</gene>
<dbReference type="AlphaFoldDB" id="A0A6G6GQ59"/>
<organism evidence="1 2">
    <name type="scientific">Rasiella rasia</name>
    <dbReference type="NCBI Taxonomy" id="2744027"/>
    <lineage>
        <taxon>Bacteria</taxon>
        <taxon>Pseudomonadati</taxon>
        <taxon>Bacteroidota</taxon>
        <taxon>Flavobacteriia</taxon>
        <taxon>Flavobacteriales</taxon>
        <taxon>Flavobacteriaceae</taxon>
        <taxon>Rasiella</taxon>
    </lineage>
</organism>
<evidence type="ECO:0000313" key="1">
    <source>
        <dbReference type="EMBL" id="QIE59851.1"/>
    </source>
</evidence>
<dbReference type="Proteomes" id="UP000505306">
    <property type="component" value="Chromosome"/>
</dbReference>
<reference evidence="1 2" key="1">
    <citation type="submission" date="2020-02" db="EMBL/GenBank/DDBJ databases">
        <title>Complete genome sequence of Flavobacteriaceae bacterium.</title>
        <authorList>
            <person name="Kim S.-J."/>
            <person name="Kim Y.-S."/>
            <person name="Kim K.-H."/>
        </authorList>
    </citation>
    <scope>NUCLEOTIDE SEQUENCE [LARGE SCALE GENOMIC DNA]</scope>
    <source>
        <strain evidence="1 2">RR4-40</strain>
    </source>
</reference>
<sequence length="103" mass="11822">MANSYTENLQLTAPLESAKKKVEEALMKAGFKMSKWVDQQQAFYSESSVTIWSWGEDIMVRFQENENGTQIQFTSSCKLSTQIIDWGKNKKNAKKFMLALDQS</sequence>
<evidence type="ECO:0000313" key="2">
    <source>
        <dbReference type="Proteomes" id="UP000505306"/>
    </source>
</evidence>
<proteinExistence type="predicted"/>
<protein>
    <submittedName>
        <fullName evidence="1">DUF1499 domain-containing protein</fullName>
    </submittedName>
</protein>